<evidence type="ECO:0000313" key="1">
    <source>
        <dbReference type="EMBL" id="RNA23133.1"/>
    </source>
</evidence>
<comment type="caution">
    <text evidence="1">The sequence shown here is derived from an EMBL/GenBank/DDBJ whole genome shotgun (WGS) entry which is preliminary data.</text>
</comment>
<sequence>MICFPDFFHFPIGCPCEGSPMYFIYIIKLKNSKFLGAQLLFFSIFLKNMLLEPDRMSDHYCILLNTANIV</sequence>
<evidence type="ECO:0000313" key="2">
    <source>
        <dbReference type="Proteomes" id="UP000276133"/>
    </source>
</evidence>
<dbReference type="EMBL" id="REGN01003348">
    <property type="protein sequence ID" value="RNA23133.1"/>
    <property type="molecule type" value="Genomic_DNA"/>
</dbReference>
<reference evidence="1 2" key="1">
    <citation type="journal article" date="2018" name="Sci. Rep.">
        <title>Genomic signatures of local adaptation to the degree of environmental predictability in rotifers.</title>
        <authorList>
            <person name="Franch-Gras L."/>
            <person name="Hahn C."/>
            <person name="Garcia-Roger E.M."/>
            <person name="Carmona M.J."/>
            <person name="Serra M."/>
            <person name="Gomez A."/>
        </authorList>
    </citation>
    <scope>NUCLEOTIDE SEQUENCE [LARGE SCALE GENOMIC DNA]</scope>
    <source>
        <strain evidence="1">HYR1</strain>
    </source>
</reference>
<protein>
    <submittedName>
        <fullName evidence="1">Uncharacterized protein</fullName>
    </submittedName>
</protein>
<keyword evidence="2" id="KW-1185">Reference proteome</keyword>
<gene>
    <name evidence="1" type="ORF">BpHYR1_020221</name>
</gene>
<accession>A0A3M7RHU2</accession>
<name>A0A3M7RHU2_BRAPC</name>
<dbReference type="AlphaFoldDB" id="A0A3M7RHU2"/>
<proteinExistence type="predicted"/>
<organism evidence="1 2">
    <name type="scientific">Brachionus plicatilis</name>
    <name type="common">Marine rotifer</name>
    <name type="synonym">Brachionus muelleri</name>
    <dbReference type="NCBI Taxonomy" id="10195"/>
    <lineage>
        <taxon>Eukaryota</taxon>
        <taxon>Metazoa</taxon>
        <taxon>Spiralia</taxon>
        <taxon>Gnathifera</taxon>
        <taxon>Rotifera</taxon>
        <taxon>Eurotatoria</taxon>
        <taxon>Monogononta</taxon>
        <taxon>Pseudotrocha</taxon>
        <taxon>Ploima</taxon>
        <taxon>Brachionidae</taxon>
        <taxon>Brachionus</taxon>
    </lineage>
</organism>
<dbReference type="Proteomes" id="UP000276133">
    <property type="component" value="Unassembled WGS sequence"/>
</dbReference>